<evidence type="ECO:0000313" key="1">
    <source>
        <dbReference type="EMBL" id="KAJ3495940.1"/>
    </source>
</evidence>
<comment type="caution">
    <text evidence="1">The sequence shown here is derived from an EMBL/GenBank/DDBJ whole genome shotgun (WGS) entry which is preliminary data.</text>
</comment>
<dbReference type="Proteomes" id="UP001148737">
    <property type="component" value="Unassembled WGS sequence"/>
</dbReference>
<dbReference type="EMBL" id="JANAKD010000234">
    <property type="protein sequence ID" value="KAJ3495940.1"/>
    <property type="molecule type" value="Genomic_DNA"/>
</dbReference>
<accession>A0ACC1R1X2</accession>
<reference evidence="1" key="1">
    <citation type="submission" date="2022-07" db="EMBL/GenBank/DDBJ databases">
        <title>Genome Sequence of Lecanicillium saksenae.</title>
        <authorList>
            <person name="Buettner E."/>
        </authorList>
    </citation>
    <scope>NUCLEOTIDE SEQUENCE</scope>
    <source>
        <strain evidence="1">VT-O1</strain>
    </source>
</reference>
<evidence type="ECO:0000313" key="2">
    <source>
        <dbReference type="Proteomes" id="UP001148737"/>
    </source>
</evidence>
<organism evidence="1 2">
    <name type="scientific">Lecanicillium saksenae</name>
    <dbReference type="NCBI Taxonomy" id="468837"/>
    <lineage>
        <taxon>Eukaryota</taxon>
        <taxon>Fungi</taxon>
        <taxon>Dikarya</taxon>
        <taxon>Ascomycota</taxon>
        <taxon>Pezizomycotina</taxon>
        <taxon>Sordariomycetes</taxon>
        <taxon>Hypocreomycetidae</taxon>
        <taxon>Hypocreales</taxon>
        <taxon>Cordycipitaceae</taxon>
        <taxon>Lecanicillium</taxon>
    </lineage>
</organism>
<sequence length="526" mass="57701">MVYHGVPSAGCFLCRKRKIKCDEAKPFCTRCQKSKRVCPGYPAPPDARSMPRLQDPKAYATDTELSSSCVAQKIGGAGARVQCWLVDAANCRSQVSPLGATLRQSTIDAARCHFLSNFVLISPSGTNRGLFEFTISLLKTEPCGEAYSMAFKACSLASLAYCQGLDTVLEQQALLYYDRALKATYHALTNTNAAVSDGVLGAILLLAMFELKSGSNEYALGWGSHIVGSSTLMKNRGQEQLATGVGTSIFVAVRAQLILLAMITGRVAPLGPDWFGEGTYRDKHAAVCLQLTARTTELREKLNNYLYYQEQSGIMNTSELSQLSRDCRAADFGFVLWSQAAPEYFHYTMATWINDEPDNLQNAEALPGSVHIYGSPWLACLWNMVRCSRLELAGLILRCAALMGGPNDYRTLPEYEPLTRTCIGVVSKIVASIPYQLGWFEKHNHLLVARPQFACGENSTKSELAAAIAIWPLARVQEYDSSTEAQRVWAQGRLEYIGARRGIRAATLQARVIHPTLGCVIVCSLN</sequence>
<keyword evidence="2" id="KW-1185">Reference proteome</keyword>
<name>A0ACC1R1X2_9HYPO</name>
<gene>
    <name evidence="1" type="ORF">NLG97_g3034</name>
</gene>
<proteinExistence type="predicted"/>
<protein>
    <submittedName>
        <fullName evidence="1">Uncharacterized protein</fullName>
    </submittedName>
</protein>